<dbReference type="InterPro" id="IPR001789">
    <property type="entry name" value="Sig_transdc_resp-reg_receiver"/>
</dbReference>
<feature type="domain" description="HPt" evidence="18">
    <location>
        <begin position="683"/>
        <end position="776"/>
    </location>
</feature>
<keyword evidence="9 19" id="KW-0418">Kinase</keyword>
<dbReference type="Gene3D" id="3.30.565.10">
    <property type="entry name" value="Histidine kinase-like ATPase, C-terminal domain"/>
    <property type="match status" value="1"/>
</dbReference>
<comment type="subcellular location">
    <subcellularLocation>
        <location evidence="2">Cell inner membrane</location>
        <topology evidence="2">Multi-pass membrane protein</topology>
    </subcellularLocation>
</comment>
<dbReference type="OrthoDB" id="9801651at2"/>
<evidence type="ECO:0000259" key="18">
    <source>
        <dbReference type="PROSITE" id="PS50894"/>
    </source>
</evidence>
<dbReference type="Proteomes" id="UP000198728">
    <property type="component" value="Unassembled WGS sequence"/>
</dbReference>
<dbReference type="SUPFAM" id="SSF52172">
    <property type="entry name" value="CheY-like"/>
    <property type="match status" value="1"/>
</dbReference>
<dbReference type="CDD" id="cd17546">
    <property type="entry name" value="REC_hyHK_CKI1_RcsC-like"/>
    <property type="match status" value="1"/>
</dbReference>
<evidence type="ECO:0000256" key="14">
    <source>
        <dbReference type="PROSITE-ProRule" id="PRU00110"/>
    </source>
</evidence>
<evidence type="ECO:0000256" key="9">
    <source>
        <dbReference type="ARBA" id="ARBA00022777"/>
    </source>
</evidence>
<keyword evidence="6 15" id="KW-0597">Phosphoprotein</keyword>
<keyword evidence="11" id="KW-1133">Transmembrane helix</keyword>
<comment type="catalytic activity">
    <reaction evidence="1">
        <text>ATP + protein L-histidine = ADP + protein N-phospho-L-histidine.</text>
        <dbReference type="EC" id="2.7.13.3"/>
    </reaction>
</comment>
<keyword evidence="5" id="KW-0997">Cell inner membrane</keyword>
<keyword evidence="12" id="KW-0902">Two-component regulatory system</keyword>
<gene>
    <name evidence="19" type="ORF">SAMN04488094_10713</name>
</gene>
<evidence type="ECO:0000256" key="6">
    <source>
        <dbReference type="ARBA" id="ARBA00022553"/>
    </source>
</evidence>
<dbReference type="RefSeq" id="WP_093361025.1">
    <property type="nucleotide sequence ID" value="NZ_FOLG01000007.1"/>
</dbReference>
<feature type="domain" description="Response regulatory" evidence="17">
    <location>
        <begin position="530"/>
        <end position="648"/>
    </location>
</feature>
<evidence type="ECO:0000313" key="19">
    <source>
        <dbReference type="EMBL" id="SFC62166.1"/>
    </source>
</evidence>
<evidence type="ECO:0000256" key="5">
    <source>
        <dbReference type="ARBA" id="ARBA00022519"/>
    </source>
</evidence>
<dbReference type="InterPro" id="IPR011006">
    <property type="entry name" value="CheY-like_superfamily"/>
</dbReference>
<sequence length="777" mass="84615">MKALEALIEENENWLVDRVVHYALVEGFSAYTSTLREAWRASICGLSGPILQALAAIDTDAGPRPNDGFGEARKSIVAFGVEQAARHRARGVRLAEFLGLLKYYRRAYLDLIDENFVKAEDARRYRGCILEFFDQIEIGMCTEWNAIPNEDRLRDLQYQNQRLTNEKNKYLTIFESIDEPVILLDVGGTPVHLNDAAHSLFCGDVAPGASYYGALRSPLLNAQITEILKGSSNGRADMVVETLAGERDFKVKVQRMLDVSRKFDGTVIILNDVSEYKRALRQARAADHAKSTFLAAVSHEIRTPIAGALGLSKLLRDTPLTQEQVHFLDGIISSAELLEGVVGDILDFSHADLGSHPPAPQDFDLSQLVRQVMMVVEALAREKSISLSADIAPELPSRLHGDASMIRQVLLNLTHNAVKFTDVGSIRIAVSAHEQRLRFEVQDTGLGLPPGSKERLFDPFWQGDSHGDRASAGLGLGLAICRKIVVRMGGTIDCRANPAGGSIFRFEIPLVQARDEEVVPVLPRTTRSLRVLVVDDDDVSRMVAEGFLARLGHTSLAVSSAAEALRILEEKRFDLVLTDNRMPDMSGLDLVDRLRALADGPNVGIPAIVVTASADDFATDHGQGGRPGAFLTKPYDAEALSAEIARLFLQIGDGPEQNSPQEHSTDMPVDDLTVVSRHIDSVGRDRAGRVIQAFLESAPRLVRSIETGLAGNDREAVAAAAHSLAGASSLLGLASVESLARRIETCAKDPAVAVPPDLSANLKERVAQASRSLRTFC</sequence>
<feature type="domain" description="Histidine kinase" evidence="16">
    <location>
        <begin position="296"/>
        <end position="512"/>
    </location>
</feature>
<dbReference type="PRINTS" id="PR00344">
    <property type="entry name" value="BCTRLSENSOR"/>
</dbReference>
<evidence type="ECO:0000256" key="11">
    <source>
        <dbReference type="ARBA" id="ARBA00022989"/>
    </source>
</evidence>
<reference evidence="19 20" key="1">
    <citation type="submission" date="2016-10" db="EMBL/GenBank/DDBJ databases">
        <authorList>
            <person name="de Groot N.N."/>
        </authorList>
    </citation>
    <scope>NUCLEOTIDE SEQUENCE [LARGE SCALE GENOMIC DNA]</scope>
    <source>
        <strain evidence="19 20">DSM 19548</strain>
    </source>
</reference>
<keyword evidence="10" id="KW-0067">ATP-binding</keyword>
<dbReference type="Gene3D" id="3.40.50.2300">
    <property type="match status" value="1"/>
</dbReference>
<dbReference type="Pfam" id="PF01627">
    <property type="entry name" value="Hpt"/>
    <property type="match status" value="1"/>
</dbReference>
<keyword evidence="20" id="KW-1185">Reference proteome</keyword>
<dbReference type="SMART" id="SM00387">
    <property type="entry name" value="HATPase_c"/>
    <property type="match status" value="1"/>
</dbReference>
<dbReference type="PROSITE" id="PS50894">
    <property type="entry name" value="HPT"/>
    <property type="match status" value="1"/>
</dbReference>
<dbReference type="InterPro" id="IPR008207">
    <property type="entry name" value="Sig_transdc_His_kin_Hpt_dom"/>
</dbReference>
<name>A0A1I1KMR0_9RHOB</name>
<dbReference type="STRING" id="441112.SAMN04488094_10713"/>
<dbReference type="EMBL" id="FOLG01000007">
    <property type="protein sequence ID" value="SFC62166.1"/>
    <property type="molecule type" value="Genomic_DNA"/>
</dbReference>
<evidence type="ECO:0000256" key="2">
    <source>
        <dbReference type="ARBA" id="ARBA00004429"/>
    </source>
</evidence>
<dbReference type="SMART" id="SM00448">
    <property type="entry name" value="REC"/>
    <property type="match status" value="1"/>
</dbReference>
<dbReference type="GO" id="GO:0000155">
    <property type="term" value="F:phosphorelay sensor kinase activity"/>
    <property type="evidence" value="ECO:0007669"/>
    <property type="project" value="InterPro"/>
</dbReference>
<dbReference type="Gene3D" id="1.20.120.160">
    <property type="entry name" value="HPT domain"/>
    <property type="match status" value="1"/>
</dbReference>
<dbReference type="CDD" id="cd00082">
    <property type="entry name" value="HisKA"/>
    <property type="match status" value="1"/>
</dbReference>
<dbReference type="InterPro" id="IPR004358">
    <property type="entry name" value="Sig_transdc_His_kin-like_C"/>
</dbReference>
<dbReference type="InterPro" id="IPR036890">
    <property type="entry name" value="HATPase_C_sf"/>
</dbReference>
<feature type="modified residue" description="4-aspartylphosphate" evidence="15">
    <location>
        <position position="579"/>
    </location>
</feature>
<evidence type="ECO:0000256" key="12">
    <source>
        <dbReference type="ARBA" id="ARBA00023012"/>
    </source>
</evidence>
<dbReference type="SMART" id="SM00073">
    <property type="entry name" value="HPT"/>
    <property type="match status" value="1"/>
</dbReference>
<dbReference type="SUPFAM" id="SSF47226">
    <property type="entry name" value="Histidine-containing phosphotransfer domain, HPT domain"/>
    <property type="match status" value="1"/>
</dbReference>
<dbReference type="Gene3D" id="1.10.287.130">
    <property type="match status" value="1"/>
</dbReference>
<dbReference type="PANTHER" id="PTHR43047">
    <property type="entry name" value="TWO-COMPONENT HISTIDINE PROTEIN KINASE"/>
    <property type="match status" value="1"/>
</dbReference>
<dbReference type="SUPFAM" id="SSF55874">
    <property type="entry name" value="ATPase domain of HSP90 chaperone/DNA topoisomerase II/histidine kinase"/>
    <property type="match status" value="1"/>
</dbReference>
<keyword evidence="7" id="KW-0808">Transferase</keyword>
<dbReference type="InterPro" id="IPR036641">
    <property type="entry name" value="HPT_dom_sf"/>
</dbReference>
<dbReference type="Pfam" id="PF00072">
    <property type="entry name" value="Response_reg"/>
    <property type="match status" value="1"/>
</dbReference>
<evidence type="ECO:0000313" key="20">
    <source>
        <dbReference type="Proteomes" id="UP000198728"/>
    </source>
</evidence>
<dbReference type="Pfam" id="PF00512">
    <property type="entry name" value="HisKA"/>
    <property type="match status" value="1"/>
</dbReference>
<dbReference type="FunFam" id="3.30.565.10:FF:000010">
    <property type="entry name" value="Sensor histidine kinase RcsC"/>
    <property type="match status" value="1"/>
</dbReference>
<dbReference type="Gene3D" id="3.30.450.20">
    <property type="entry name" value="PAS domain"/>
    <property type="match status" value="1"/>
</dbReference>
<dbReference type="AlphaFoldDB" id="A0A1I1KMR0"/>
<evidence type="ECO:0000256" key="1">
    <source>
        <dbReference type="ARBA" id="ARBA00000085"/>
    </source>
</evidence>
<dbReference type="InterPro" id="IPR005467">
    <property type="entry name" value="His_kinase_dom"/>
</dbReference>
<dbReference type="PANTHER" id="PTHR43047:SF64">
    <property type="entry name" value="HISTIDINE KINASE CONTAINING CHEY-HOMOLOGOUS RECEIVER DOMAIN AND PAS DOMAIN-RELATED"/>
    <property type="match status" value="1"/>
</dbReference>
<feature type="modified residue" description="Phosphohistidine" evidence="14">
    <location>
        <position position="722"/>
    </location>
</feature>
<evidence type="ECO:0000256" key="3">
    <source>
        <dbReference type="ARBA" id="ARBA00012438"/>
    </source>
</evidence>
<dbReference type="InterPro" id="IPR003594">
    <property type="entry name" value="HATPase_dom"/>
</dbReference>
<dbReference type="InterPro" id="IPR036097">
    <property type="entry name" value="HisK_dim/P_sf"/>
</dbReference>
<evidence type="ECO:0000259" key="16">
    <source>
        <dbReference type="PROSITE" id="PS50109"/>
    </source>
</evidence>
<dbReference type="Pfam" id="PF02518">
    <property type="entry name" value="HATPase_c"/>
    <property type="match status" value="1"/>
</dbReference>
<evidence type="ECO:0000256" key="15">
    <source>
        <dbReference type="PROSITE-ProRule" id="PRU00169"/>
    </source>
</evidence>
<keyword evidence="4" id="KW-1003">Cell membrane</keyword>
<keyword evidence="10" id="KW-0547">Nucleotide-binding</keyword>
<evidence type="ECO:0000256" key="10">
    <source>
        <dbReference type="ARBA" id="ARBA00022840"/>
    </source>
</evidence>
<dbReference type="CDD" id="cd16922">
    <property type="entry name" value="HATPase_EvgS-ArcB-TorS-like"/>
    <property type="match status" value="1"/>
</dbReference>
<evidence type="ECO:0000256" key="8">
    <source>
        <dbReference type="ARBA" id="ARBA00022692"/>
    </source>
</evidence>
<dbReference type="GO" id="GO:0005886">
    <property type="term" value="C:plasma membrane"/>
    <property type="evidence" value="ECO:0007669"/>
    <property type="project" value="UniProtKB-SubCell"/>
</dbReference>
<dbReference type="PROSITE" id="PS50109">
    <property type="entry name" value="HIS_KIN"/>
    <property type="match status" value="1"/>
</dbReference>
<keyword evidence="13" id="KW-0472">Membrane</keyword>
<evidence type="ECO:0000256" key="4">
    <source>
        <dbReference type="ARBA" id="ARBA00022475"/>
    </source>
</evidence>
<dbReference type="SUPFAM" id="SSF47384">
    <property type="entry name" value="Homodimeric domain of signal transducing histidine kinase"/>
    <property type="match status" value="1"/>
</dbReference>
<evidence type="ECO:0000256" key="7">
    <source>
        <dbReference type="ARBA" id="ARBA00022679"/>
    </source>
</evidence>
<proteinExistence type="predicted"/>
<accession>A0A1I1KMR0</accession>
<dbReference type="EC" id="2.7.13.3" evidence="3"/>
<dbReference type="SMART" id="SM00388">
    <property type="entry name" value="HisKA"/>
    <property type="match status" value="1"/>
</dbReference>
<organism evidence="19 20">
    <name type="scientific">Tropicimonas isoalkanivorans</name>
    <dbReference type="NCBI Taxonomy" id="441112"/>
    <lineage>
        <taxon>Bacteria</taxon>
        <taxon>Pseudomonadati</taxon>
        <taxon>Pseudomonadota</taxon>
        <taxon>Alphaproteobacteria</taxon>
        <taxon>Rhodobacterales</taxon>
        <taxon>Roseobacteraceae</taxon>
        <taxon>Tropicimonas</taxon>
    </lineage>
</organism>
<protein>
    <recommendedName>
        <fullName evidence="3">histidine kinase</fullName>
        <ecNumber evidence="3">2.7.13.3</ecNumber>
    </recommendedName>
</protein>
<keyword evidence="8" id="KW-0812">Transmembrane</keyword>
<dbReference type="PROSITE" id="PS50110">
    <property type="entry name" value="RESPONSE_REGULATORY"/>
    <property type="match status" value="1"/>
</dbReference>
<dbReference type="InterPro" id="IPR003661">
    <property type="entry name" value="HisK_dim/P_dom"/>
</dbReference>
<evidence type="ECO:0000259" key="17">
    <source>
        <dbReference type="PROSITE" id="PS50110"/>
    </source>
</evidence>
<evidence type="ECO:0000256" key="13">
    <source>
        <dbReference type="ARBA" id="ARBA00023136"/>
    </source>
</evidence>